<dbReference type="InterPro" id="IPR050900">
    <property type="entry name" value="Transposase_IS3/IS150/IS904"/>
</dbReference>
<dbReference type="SUPFAM" id="SSF53098">
    <property type="entry name" value="Ribonuclease H-like"/>
    <property type="match status" value="1"/>
</dbReference>
<dbReference type="Gene3D" id="3.30.420.10">
    <property type="entry name" value="Ribonuclease H-like superfamily/Ribonuclease H"/>
    <property type="match status" value="1"/>
</dbReference>
<dbReference type="InterPro" id="IPR036397">
    <property type="entry name" value="RNaseH_sf"/>
</dbReference>
<dbReference type="Proteomes" id="UP001057532">
    <property type="component" value="Chromosome"/>
</dbReference>
<dbReference type="InterPro" id="IPR012337">
    <property type="entry name" value="RNaseH-like_sf"/>
</dbReference>
<dbReference type="Pfam" id="PF00665">
    <property type="entry name" value="rve"/>
    <property type="match status" value="1"/>
</dbReference>
<dbReference type="PROSITE" id="PS50994">
    <property type="entry name" value="INTEGRASE"/>
    <property type="match status" value="1"/>
</dbReference>
<dbReference type="RefSeq" id="WP_252780503.1">
    <property type="nucleotide sequence ID" value="NZ_CP097478.1"/>
</dbReference>
<evidence type="ECO:0000259" key="1">
    <source>
        <dbReference type="PROSITE" id="PS50994"/>
    </source>
</evidence>
<accession>A0ABY5C4D2</accession>
<dbReference type="PANTHER" id="PTHR46889:SF4">
    <property type="entry name" value="TRANSPOSASE INSO FOR INSERTION SEQUENCE ELEMENT IS911B-RELATED"/>
    <property type="match status" value="1"/>
</dbReference>
<proteinExistence type="predicted"/>
<dbReference type="EMBL" id="CP097478">
    <property type="protein sequence ID" value="USS93636.1"/>
    <property type="molecule type" value="Genomic_DNA"/>
</dbReference>
<dbReference type="InterPro" id="IPR001584">
    <property type="entry name" value="Integrase_cat-core"/>
</dbReference>
<dbReference type="PANTHER" id="PTHR46889">
    <property type="entry name" value="TRANSPOSASE INSF FOR INSERTION SEQUENCE IS3B-RELATED"/>
    <property type="match status" value="1"/>
</dbReference>
<evidence type="ECO:0000313" key="3">
    <source>
        <dbReference type="Proteomes" id="UP001057532"/>
    </source>
</evidence>
<evidence type="ECO:0000313" key="2">
    <source>
        <dbReference type="EMBL" id="USS93636.1"/>
    </source>
</evidence>
<feature type="domain" description="Integrase catalytic" evidence="1">
    <location>
        <begin position="1"/>
        <end position="164"/>
    </location>
</feature>
<gene>
    <name evidence="2" type="ORF">M8332_01940</name>
</gene>
<organism evidence="2 3">
    <name type="scientific">Fructilactobacillus ixorae</name>
    <dbReference type="NCBI Taxonomy" id="1750535"/>
    <lineage>
        <taxon>Bacteria</taxon>
        <taxon>Bacillati</taxon>
        <taxon>Bacillota</taxon>
        <taxon>Bacilli</taxon>
        <taxon>Lactobacillales</taxon>
        <taxon>Lactobacillaceae</taxon>
        <taxon>Fructilactobacillus</taxon>
    </lineage>
</organism>
<name>A0ABY5C4D2_9LACO</name>
<reference evidence="2" key="1">
    <citation type="submission" date="2022-05" db="EMBL/GenBank/DDBJ databases">
        <authorList>
            <person name="Oliphant S.A."/>
            <person name="Watson-Haigh N.S."/>
            <person name="Sumby K.M."/>
            <person name="Gardner J.M."/>
            <person name="Jiranek V."/>
        </authorList>
    </citation>
    <scope>NUCLEOTIDE SEQUENCE</scope>
    <source>
        <strain evidence="2">Ru20-1</strain>
    </source>
</reference>
<sequence>MKKALLRCFHTYIIQVKLANGQKGYISAIIDEASNEVSSLVADDNASFQLVGKMLTETKSQLTNLAGIIIHSDQGFHYQIPSYQSWIKANQVIQSMSRKGNCLDNAPIESFFSLLKRECLNRIKLTSLTSLKQVCKEYVKWFNEERISGNKKGLTPIEYRNKSLKNE</sequence>
<protein>
    <submittedName>
        <fullName evidence="2">IS3 family transposase</fullName>
    </submittedName>
</protein>
<keyword evidence="3" id="KW-1185">Reference proteome</keyword>
<dbReference type="Pfam" id="PF13333">
    <property type="entry name" value="rve_2"/>
    <property type="match status" value="1"/>
</dbReference>